<dbReference type="PANTHER" id="PTHR35400">
    <property type="entry name" value="SLR1083 PROTEIN"/>
    <property type="match status" value="1"/>
</dbReference>
<accession>B4VP87</accession>
<dbReference type="Gene3D" id="3.90.1570.10">
    <property type="entry name" value="tt1808, chain A"/>
    <property type="match status" value="1"/>
</dbReference>
<gene>
    <name evidence="2" type="ORF">MC7420_5648</name>
</gene>
<dbReference type="AlphaFoldDB" id="B4VP87"/>
<organism evidence="2 3">
    <name type="scientific">Coleofasciculus chthonoplastes PCC 7420</name>
    <dbReference type="NCBI Taxonomy" id="118168"/>
    <lineage>
        <taxon>Bacteria</taxon>
        <taxon>Bacillati</taxon>
        <taxon>Cyanobacteriota</taxon>
        <taxon>Cyanophyceae</taxon>
        <taxon>Coleofasciculales</taxon>
        <taxon>Coleofasciculaceae</taxon>
        <taxon>Coleofasciculus</taxon>
    </lineage>
</organism>
<dbReference type="CDD" id="cd06260">
    <property type="entry name" value="DUF820-like"/>
    <property type="match status" value="1"/>
</dbReference>
<dbReference type="Pfam" id="PF05685">
    <property type="entry name" value="Uma2"/>
    <property type="match status" value="1"/>
</dbReference>
<keyword evidence="3" id="KW-1185">Reference proteome</keyword>
<proteinExistence type="predicted"/>
<sequence length="232" mass="26084">MVQTSFQQESLPPALESGDRLNRYEFERRYHAMPSLQKAELIEGVVYLPAALRFRSHGQPHANLIIWLGNYQVATPGIELGIEPTVRLDLDNEPQPDAVLLIDENAGGQAKLSEDDYIEGAPELVAEIAASSVAIDLYDKKRAYRRNGVQEYIVWQVCERRLDWFYLQQGEYVSLPVDEGNVIRSRVFPGLWLAAGDLLAGNMARVLSVLQEGLASEEHSRLVEQLAEQEGH</sequence>
<dbReference type="InterPro" id="IPR008538">
    <property type="entry name" value="Uma2"/>
</dbReference>
<feature type="domain" description="Putative restriction endonuclease" evidence="1">
    <location>
        <begin position="30"/>
        <end position="195"/>
    </location>
</feature>
<evidence type="ECO:0000313" key="3">
    <source>
        <dbReference type="Proteomes" id="UP000003835"/>
    </source>
</evidence>
<dbReference type="HOGENOM" id="CLU_100183_0_0_3"/>
<dbReference type="PANTHER" id="PTHR35400:SF3">
    <property type="entry name" value="SLL1072 PROTEIN"/>
    <property type="match status" value="1"/>
</dbReference>
<dbReference type="STRING" id="118168.MC7420_5648"/>
<dbReference type="RefSeq" id="WP_006100702.1">
    <property type="nucleotide sequence ID" value="NZ_DS989847.1"/>
</dbReference>
<dbReference type="SUPFAM" id="SSF52980">
    <property type="entry name" value="Restriction endonuclease-like"/>
    <property type="match status" value="1"/>
</dbReference>
<evidence type="ECO:0000259" key="1">
    <source>
        <dbReference type="Pfam" id="PF05685"/>
    </source>
</evidence>
<dbReference type="Proteomes" id="UP000003835">
    <property type="component" value="Unassembled WGS sequence"/>
</dbReference>
<evidence type="ECO:0000313" key="2">
    <source>
        <dbReference type="EMBL" id="EDX76214.1"/>
    </source>
</evidence>
<reference evidence="2 3" key="1">
    <citation type="submission" date="2008-07" db="EMBL/GenBank/DDBJ databases">
        <authorList>
            <person name="Tandeau de Marsac N."/>
            <person name="Ferriera S."/>
            <person name="Johnson J."/>
            <person name="Kravitz S."/>
            <person name="Beeson K."/>
            <person name="Sutton G."/>
            <person name="Rogers Y.-H."/>
            <person name="Friedman R."/>
            <person name="Frazier M."/>
            <person name="Venter J.C."/>
        </authorList>
    </citation>
    <scope>NUCLEOTIDE SEQUENCE [LARGE SCALE GENOMIC DNA]</scope>
    <source>
        <strain evidence="2 3">PCC 7420</strain>
    </source>
</reference>
<name>B4VP87_9CYAN</name>
<dbReference type="OrthoDB" id="449656at2"/>
<protein>
    <recommendedName>
        <fullName evidence="1">Putative restriction endonuclease domain-containing protein</fullName>
    </recommendedName>
</protein>
<dbReference type="InterPro" id="IPR011335">
    <property type="entry name" value="Restrct_endonuc-II-like"/>
</dbReference>
<dbReference type="EMBL" id="DS989847">
    <property type="protein sequence ID" value="EDX76214.1"/>
    <property type="molecule type" value="Genomic_DNA"/>
</dbReference>
<dbReference type="InterPro" id="IPR012296">
    <property type="entry name" value="Nuclease_put_TT1808"/>
</dbReference>
<dbReference type="eggNOG" id="COG4636">
    <property type="taxonomic scope" value="Bacteria"/>
</dbReference>